<keyword evidence="3" id="KW-0238">DNA-binding</keyword>
<dbReference type="PaxDb" id="4097-A0A1S3YEQ7"/>
<dbReference type="PANTHER" id="PTHR31541:SF28">
    <property type="entry name" value="TF-B3 DOMAIN-CONTAINING PROTEIN"/>
    <property type="match status" value="1"/>
</dbReference>
<evidence type="ECO:0000256" key="3">
    <source>
        <dbReference type="ARBA" id="ARBA00023125"/>
    </source>
</evidence>
<keyword evidence="4" id="KW-0804">Transcription</keyword>
<dbReference type="Gene3D" id="2.40.330.10">
    <property type="entry name" value="DNA-binding pseudobarrel domain"/>
    <property type="match status" value="1"/>
</dbReference>
<evidence type="ECO:0000256" key="5">
    <source>
        <dbReference type="ARBA" id="ARBA00023242"/>
    </source>
</evidence>
<dbReference type="GO" id="GO:0005634">
    <property type="term" value="C:nucleus"/>
    <property type="evidence" value="ECO:0007669"/>
    <property type="project" value="UniProtKB-SubCell"/>
</dbReference>
<keyword evidence="5" id="KW-0539">Nucleus</keyword>
<dbReference type="GO" id="GO:0003677">
    <property type="term" value="F:DNA binding"/>
    <property type="evidence" value="ECO:0007669"/>
    <property type="project" value="UniProtKB-KW"/>
</dbReference>
<dbReference type="CDD" id="cd10017">
    <property type="entry name" value="B3_DNA"/>
    <property type="match status" value="1"/>
</dbReference>
<gene>
    <name evidence="7" type="primary">LOC107775467</name>
</gene>
<dbReference type="OMA" id="QKEICIA"/>
<protein>
    <submittedName>
        <fullName evidence="7">B3 domain-containing protein At4g03170</fullName>
    </submittedName>
</protein>
<evidence type="ECO:0000313" key="7">
    <source>
        <dbReference type="RefSeq" id="XP_016450680.1"/>
    </source>
</evidence>
<reference evidence="7" key="1">
    <citation type="submission" date="2025-08" db="UniProtKB">
        <authorList>
            <consortium name="RefSeq"/>
        </authorList>
    </citation>
    <scope>IDENTIFICATION</scope>
</reference>
<sequence length="231" mass="27052">MAKKGSIFKRSSRGTILNNKSKEVEPPIMADNEQIHEENRDNDEEEEREVINNAAYILLSMKHHVLKEEDAILLQNMLSKRLPRIPPIQSLRGIIGICSEPFEKHLTHTDLSDNFNRLSLNRDKVIAFILPMLQEHEDVYDSKGIQVTTYGPDGVAYDMIFKSWADSKLYVLNSGWKKFYRSYGLHEHNDYWATVWMFRHRLTDKPCFALTWKHDPIRSPLPRSKNNNRKS</sequence>
<dbReference type="OrthoDB" id="668173at2759"/>
<dbReference type="InterPro" id="IPR015300">
    <property type="entry name" value="DNA-bd_pseudobarrel_sf"/>
</dbReference>
<proteinExistence type="predicted"/>
<keyword evidence="2" id="KW-0805">Transcription regulation</keyword>
<feature type="compositionally biased region" description="Basic residues" evidence="6">
    <location>
        <begin position="1"/>
        <end position="12"/>
    </location>
</feature>
<evidence type="ECO:0000256" key="1">
    <source>
        <dbReference type="ARBA" id="ARBA00004123"/>
    </source>
</evidence>
<dbReference type="AlphaFoldDB" id="A0A1S3YEQ7"/>
<accession>A0A1S3YEQ7</accession>
<name>A0A1S3YEQ7_TOBAC</name>
<dbReference type="InterPro" id="IPR003340">
    <property type="entry name" value="B3_DNA-bd"/>
</dbReference>
<dbReference type="InterPro" id="IPR005508">
    <property type="entry name" value="At2g31720-like"/>
</dbReference>
<dbReference type="KEGG" id="nta:107775467"/>
<evidence type="ECO:0000256" key="4">
    <source>
        <dbReference type="ARBA" id="ARBA00023163"/>
    </source>
</evidence>
<dbReference type="SUPFAM" id="SSF101936">
    <property type="entry name" value="DNA-binding pseudobarrel domain"/>
    <property type="match status" value="1"/>
</dbReference>
<comment type="subcellular location">
    <subcellularLocation>
        <location evidence="1">Nucleus</location>
    </subcellularLocation>
</comment>
<organism evidence="7">
    <name type="scientific">Nicotiana tabacum</name>
    <name type="common">Common tobacco</name>
    <dbReference type="NCBI Taxonomy" id="4097"/>
    <lineage>
        <taxon>Eukaryota</taxon>
        <taxon>Viridiplantae</taxon>
        <taxon>Streptophyta</taxon>
        <taxon>Embryophyta</taxon>
        <taxon>Tracheophyta</taxon>
        <taxon>Spermatophyta</taxon>
        <taxon>Magnoliopsida</taxon>
        <taxon>eudicotyledons</taxon>
        <taxon>Gunneridae</taxon>
        <taxon>Pentapetalae</taxon>
        <taxon>asterids</taxon>
        <taxon>lamiids</taxon>
        <taxon>Solanales</taxon>
        <taxon>Solanaceae</taxon>
        <taxon>Nicotianoideae</taxon>
        <taxon>Nicotianeae</taxon>
        <taxon>Nicotiana</taxon>
    </lineage>
</organism>
<evidence type="ECO:0000256" key="2">
    <source>
        <dbReference type="ARBA" id="ARBA00023015"/>
    </source>
</evidence>
<evidence type="ECO:0000256" key="6">
    <source>
        <dbReference type="SAM" id="MobiDB-lite"/>
    </source>
</evidence>
<feature type="region of interest" description="Disordered" evidence="6">
    <location>
        <begin position="1"/>
        <end position="45"/>
    </location>
</feature>
<dbReference type="PANTHER" id="PTHR31541">
    <property type="entry name" value="B3 DOMAIN PLANT PROTEIN-RELATED"/>
    <property type="match status" value="1"/>
</dbReference>
<dbReference type="RefSeq" id="XP_016450680.1">
    <property type="nucleotide sequence ID" value="XM_016595194.1"/>
</dbReference>